<dbReference type="InterPro" id="IPR023210">
    <property type="entry name" value="NADP_OxRdtase_dom"/>
</dbReference>
<dbReference type="InterPro" id="IPR050523">
    <property type="entry name" value="AKR_Detox_Biosynth"/>
</dbReference>
<feature type="domain" description="NADP-dependent oxidoreductase" evidence="2">
    <location>
        <begin position="15"/>
        <end position="309"/>
    </location>
</feature>
<dbReference type="PANTHER" id="PTHR43364:SF4">
    <property type="entry name" value="NAD(P)-LINKED OXIDOREDUCTASE SUPERFAMILY PROTEIN"/>
    <property type="match status" value="1"/>
</dbReference>
<keyword evidence="1" id="KW-0560">Oxidoreductase</keyword>
<protein>
    <submittedName>
        <fullName evidence="3">Methylglyoxal reductase</fullName>
    </submittedName>
</protein>
<dbReference type="GO" id="GO:0016491">
    <property type="term" value="F:oxidoreductase activity"/>
    <property type="evidence" value="ECO:0007669"/>
    <property type="project" value="UniProtKB-KW"/>
</dbReference>
<dbReference type="AlphaFoldDB" id="A0A5E6M9Z6"/>
<dbReference type="FunFam" id="3.20.20.100:FF:000004">
    <property type="entry name" value="Oxidoreductase, aldo/keto reductase"/>
    <property type="match status" value="1"/>
</dbReference>
<evidence type="ECO:0000313" key="3">
    <source>
        <dbReference type="EMBL" id="VVM05128.1"/>
    </source>
</evidence>
<dbReference type="InterPro" id="IPR020471">
    <property type="entry name" value="AKR"/>
</dbReference>
<sequence length="326" mass="36158">MEYTSLPGLNKRVSRIGLGTWVIGGWMWGGSEEKEAIAAIEAAVDAGISFLDTAPVYGFGRAEEIVGKALRRIGRDRVVLATKAGLEWNDQEEIRRNSSPERLRKEIDGSLRRLGVDSIDLYQIHWPDARVPIEATAQALLSFQAEGKIRALGVSNYSPSQMEAWRKVAPLHTDQPPYNLFERGIERDLLPYCRANGIGVVTYGVLCRGLLTGKFSADHSFAEGDLRRIDPKFQGDAFRRYLAAVDDFRPLAQAHGCTLAQFAARWALQQPGISVVLWGARRPTQILEGAKISPSPLSDRDLGEIDRILKRRIPEPIGPEFMAPAL</sequence>
<reference evidence="3 4" key="1">
    <citation type="submission" date="2019-09" db="EMBL/GenBank/DDBJ databases">
        <authorList>
            <person name="Cremers G."/>
        </authorList>
    </citation>
    <scope>NUCLEOTIDE SEQUENCE [LARGE SCALE GENOMIC DNA]</scope>
    <source>
        <strain evidence="3">4A</strain>
    </source>
</reference>
<accession>A0A5E6M9Z6</accession>
<dbReference type="PROSITE" id="PS00062">
    <property type="entry name" value="ALDOKETO_REDUCTASE_2"/>
    <property type="match status" value="1"/>
</dbReference>
<dbReference type="Pfam" id="PF00248">
    <property type="entry name" value="Aldo_ket_red"/>
    <property type="match status" value="1"/>
</dbReference>
<name>A0A5E6M9Z6_9BACT</name>
<evidence type="ECO:0000313" key="4">
    <source>
        <dbReference type="Proteomes" id="UP000334923"/>
    </source>
</evidence>
<proteinExistence type="predicted"/>
<keyword evidence="4" id="KW-1185">Reference proteome</keyword>
<dbReference type="EMBL" id="CABFVA020000015">
    <property type="protein sequence ID" value="VVM05128.1"/>
    <property type="molecule type" value="Genomic_DNA"/>
</dbReference>
<organism evidence="3 4">
    <name type="scientific">Methylacidimicrobium tartarophylax</name>
    <dbReference type="NCBI Taxonomy" id="1041768"/>
    <lineage>
        <taxon>Bacteria</taxon>
        <taxon>Pseudomonadati</taxon>
        <taxon>Verrucomicrobiota</taxon>
        <taxon>Methylacidimicrobium</taxon>
    </lineage>
</organism>
<dbReference type="RefSeq" id="WP_142659335.1">
    <property type="nucleotide sequence ID" value="NZ_CABFVA020000015.1"/>
</dbReference>
<evidence type="ECO:0000259" key="2">
    <source>
        <dbReference type="Pfam" id="PF00248"/>
    </source>
</evidence>
<dbReference type="SUPFAM" id="SSF51430">
    <property type="entry name" value="NAD(P)-linked oxidoreductase"/>
    <property type="match status" value="1"/>
</dbReference>
<dbReference type="PANTHER" id="PTHR43364">
    <property type="entry name" value="NADH-SPECIFIC METHYLGLYOXAL REDUCTASE-RELATED"/>
    <property type="match status" value="1"/>
</dbReference>
<dbReference type="Proteomes" id="UP000334923">
    <property type="component" value="Unassembled WGS sequence"/>
</dbReference>
<dbReference type="GO" id="GO:0005829">
    <property type="term" value="C:cytosol"/>
    <property type="evidence" value="ECO:0007669"/>
    <property type="project" value="UniProtKB-ARBA"/>
</dbReference>
<dbReference type="OrthoDB" id="9804790at2"/>
<dbReference type="InterPro" id="IPR018170">
    <property type="entry name" value="Aldo/ket_reductase_CS"/>
</dbReference>
<dbReference type="PRINTS" id="PR00069">
    <property type="entry name" value="ALDKETRDTASE"/>
</dbReference>
<dbReference type="InterPro" id="IPR036812">
    <property type="entry name" value="NAD(P)_OxRdtase_dom_sf"/>
</dbReference>
<gene>
    <name evidence="3" type="primary">ydjG</name>
    <name evidence="3" type="ORF">MAMT_00476</name>
</gene>
<dbReference type="Gene3D" id="3.20.20.100">
    <property type="entry name" value="NADP-dependent oxidoreductase domain"/>
    <property type="match status" value="1"/>
</dbReference>
<evidence type="ECO:0000256" key="1">
    <source>
        <dbReference type="ARBA" id="ARBA00023002"/>
    </source>
</evidence>